<evidence type="ECO:0000259" key="1">
    <source>
        <dbReference type="PROSITE" id="PS51352"/>
    </source>
</evidence>
<organism evidence="2 3">
    <name type="scientific">Candidatus Nitrospira nitrosa</name>
    <dbReference type="NCBI Taxonomy" id="1742972"/>
    <lineage>
        <taxon>Bacteria</taxon>
        <taxon>Pseudomonadati</taxon>
        <taxon>Nitrospirota</taxon>
        <taxon>Nitrospiria</taxon>
        <taxon>Nitrospirales</taxon>
        <taxon>Nitrospiraceae</taxon>
        <taxon>Nitrospira</taxon>
    </lineage>
</organism>
<reference evidence="2 3" key="1">
    <citation type="submission" date="2015-10" db="EMBL/GenBank/DDBJ databases">
        <authorList>
            <person name="Gilbert D.G."/>
        </authorList>
    </citation>
    <scope>NUCLEOTIDE SEQUENCE [LARGE SCALE GENOMIC DNA]</scope>
    <source>
        <strain evidence="2">COMA1</strain>
    </source>
</reference>
<dbReference type="EMBL" id="CZQA01000001">
    <property type="protein sequence ID" value="CUS34353.1"/>
    <property type="molecule type" value="Genomic_DNA"/>
</dbReference>
<dbReference type="InterPro" id="IPR036249">
    <property type="entry name" value="Thioredoxin-like_sf"/>
</dbReference>
<dbReference type="Proteomes" id="UP000199032">
    <property type="component" value="Unassembled WGS sequence"/>
</dbReference>
<dbReference type="SUPFAM" id="SSF52833">
    <property type="entry name" value="Thioredoxin-like"/>
    <property type="match status" value="1"/>
</dbReference>
<dbReference type="RefSeq" id="WP_245630911.1">
    <property type="nucleotide sequence ID" value="NZ_CZQA01000001.1"/>
</dbReference>
<proteinExistence type="predicted"/>
<dbReference type="InterPro" id="IPR050824">
    <property type="entry name" value="Thiol_disulfide_DsbA"/>
</dbReference>
<evidence type="ECO:0000313" key="3">
    <source>
        <dbReference type="Proteomes" id="UP000199032"/>
    </source>
</evidence>
<dbReference type="Gene3D" id="3.40.30.10">
    <property type="entry name" value="Glutaredoxin"/>
    <property type="match status" value="1"/>
</dbReference>
<sequence>MKNQSRSRWTAVVWTMGVVGLLLAPVVAQATKPELKGKFEILKDETSTHQPGKVKVIEFADFYCPHCHHFEETGVPLLVKEFGNRVEITMVGFPVIHGKLPTPFDMYEQAKMMGKGDQMKAVLFRTIHKEKLDGVLDRSIRSLLIKEVGLDVAAFEAGMESGKPAKLFEEGRRWGERIKVSSTPSILIDGNIKVDGVNMTPENVLTIIRSILEADTKK</sequence>
<protein>
    <submittedName>
        <fullName evidence="2">Putative Disulfide oxidoreductase dsbA</fullName>
    </submittedName>
</protein>
<dbReference type="InterPro" id="IPR013766">
    <property type="entry name" value="Thioredoxin_domain"/>
</dbReference>
<dbReference type="STRING" id="1742972.COMA1_11656"/>
<accession>A0A0S4L9H4</accession>
<name>A0A0S4L9H4_9BACT</name>
<dbReference type="PANTHER" id="PTHR35891:SF3">
    <property type="entry name" value="THIOL:DISULFIDE INTERCHANGE PROTEIN DSBL"/>
    <property type="match status" value="1"/>
</dbReference>
<keyword evidence="3" id="KW-1185">Reference proteome</keyword>
<feature type="domain" description="Thioredoxin" evidence="1">
    <location>
        <begin position="21"/>
        <end position="213"/>
    </location>
</feature>
<dbReference type="AlphaFoldDB" id="A0A0S4L9H4"/>
<dbReference type="PROSITE" id="PS51352">
    <property type="entry name" value="THIOREDOXIN_2"/>
    <property type="match status" value="1"/>
</dbReference>
<gene>
    <name evidence="2" type="ORF">COMA1_11656</name>
</gene>
<dbReference type="InterPro" id="IPR012336">
    <property type="entry name" value="Thioredoxin-like_fold"/>
</dbReference>
<dbReference type="Pfam" id="PF13462">
    <property type="entry name" value="Thioredoxin_4"/>
    <property type="match status" value="1"/>
</dbReference>
<evidence type="ECO:0000313" key="2">
    <source>
        <dbReference type="EMBL" id="CUS34353.1"/>
    </source>
</evidence>
<dbReference type="PANTHER" id="PTHR35891">
    <property type="entry name" value="THIOL:DISULFIDE INTERCHANGE PROTEIN DSBA"/>
    <property type="match status" value="1"/>
</dbReference>